<evidence type="ECO:0000256" key="1">
    <source>
        <dbReference type="SAM" id="MobiDB-lite"/>
    </source>
</evidence>
<proteinExistence type="predicted"/>
<sequence length="172" mass="18140">MTVEGRDVPTGSAPRHVPRGLRRRQTPAGVLVAAAAFAAAALAGLISVGVYLSRDKSATSPGPQTVTISASSAAIAPADGADAQFLSMLDSYGIKDNGKAAIRQRFMELGHHTCFLLLPPRPQSLELTVNNILSAQDQDTAAGNRWPMRFTRDDAEHLAQSAVTAYCPSAQK</sequence>
<evidence type="ECO:0000256" key="2">
    <source>
        <dbReference type="SAM" id="Phobius"/>
    </source>
</evidence>
<evidence type="ECO:0000313" key="5">
    <source>
        <dbReference type="Proteomes" id="UP000241595"/>
    </source>
</evidence>
<dbReference type="EMBL" id="FTRV01000011">
    <property type="protein sequence ID" value="SPM28242.1"/>
    <property type="molecule type" value="Genomic_DNA"/>
</dbReference>
<evidence type="ECO:0000313" key="4">
    <source>
        <dbReference type="EMBL" id="SPM28242.1"/>
    </source>
</evidence>
<keyword evidence="2" id="KW-0812">Transmembrane</keyword>
<dbReference type="OrthoDB" id="4733340at2"/>
<keyword evidence="2" id="KW-0472">Membrane</keyword>
<organism evidence="4 5">
    <name type="scientific">Mycobacterium terramassiliense</name>
    <dbReference type="NCBI Taxonomy" id="1841859"/>
    <lineage>
        <taxon>Bacteria</taxon>
        <taxon>Bacillati</taxon>
        <taxon>Actinomycetota</taxon>
        <taxon>Actinomycetes</taxon>
        <taxon>Mycobacteriales</taxon>
        <taxon>Mycobacteriaceae</taxon>
        <taxon>Mycobacterium</taxon>
    </lineage>
</organism>
<dbReference type="InterPro" id="IPR007969">
    <property type="entry name" value="DUF732"/>
</dbReference>
<evidence type="ECO:0000259" key="3">
    <source>
        <dbReference type="Pfam" id="PF05305"/>
    </source>
</evidence>
<gene>
    <name evidence="4" type="ORF">MTAB308_1728</name>
</gene>
<feature type="region of interest" description="Disordered" evidence="1">
    <location>
        <begin position="1"/>
        <end position="22"/>
    </location>
</feature>
<dbReference type="Proteomes" id="UP000241595">
    <property type="component" value="Unassembled WGS sequence"/>
</dbReference>
<accession>A0A2U3N9S1</accession>
<name>A0A2U3N9S1_9MYCO</name>
<feature type="transmembrane region" description="Helical" evidence="2">
    <location>
        <begin position="28"/>
        <end position="52"/>
    </location>
</feature>
<protein>
    <recommendedName>
        <fullName evidence="3">DUF732 domain-containing protein</fullName>
    </recommendedName>
</protein>
<keyword evidence="2" id="KW-1133">Transmembrane helix</keyword>
<feature type="domain" description="DUF732" evidence="3">
    <location>
        <begin position="81"/>
        <end position="169"/>
    </location>
</feature>
<reference evidence="4 5" key="1">
    <citation type="submission" date="2017-01" db="EMBL/GenBank/DDBJ databases">
        <authorList>
            <consortium name="Urmite Genomes"/>
        </authorList>
    </citation>
    <scope>NUCLEOTIDE SEQUENCE [LARGE SCALE GENOMIC DNA]</scope>
    <source>
        <strain evidence="4 5">AB308</strain>
    </source>
</reference>
<dbReference type="Pfam" id="PF05305">
    <property type="entry name" value="DUF732"/>
    <property type="match status" value="1"/>
</dbReference>
<keyword evidence="5" id="KW-1185">Reference proteome</keyword>
<dbReference type="AlphaFoldDB" id="A0A2U3N9S1"/>
<dbReference type="RefSeq" id="WP_083746481.1">
    <property type="nucleotide sequence ID" value="NZ_LT717700.1"/>
</dbReference>